<sequence length="216" mass="24761">KDNKKVIVIDHHKSAEESVKMAQEYVYEMNHSGSVLAWRYFYSDLAVPLLIRYIEDMDIWKLELPDVFAVAMIVNTVEKDFDTWTKLAKDFDNDSTRNKQIERGKIMLKYENKLMDEIMDSNKEIVKFEGYETYSVNAPHVFASQMGNALCKEKPPMAIVWQWSGGKLEVSLRSDGSVDVSEIAKKYGGGGHKAAAGFRVVAEHSFPWKIIKIDEK</sequence>
<dbReference type="InterPro" id="IPR038763">
    <property type="entry name" value="DHH_sf"/>
</dbReference>
<dbReference type="InterPro" id="IPR003156">
    <property type="entry name" value="DHHA1_dom"/>
</dbReference>
<evidence type="ECO:0000259" key="1">
    <source>
        <dbReference type="Pfam" id="PF02272"/>
    </source>
</evidence>
<gene>
    <name evidence="2" type="ORF">UU70_C0002G0009</name>
</gene>
<name>A0A0G0WMG4_9BACT</name>
<dbReference type="Gene3D" id="3.10.310.30">
    <property type="match status" value="1"/>
</dbReference>
<proteinExistence type="predicted"/>
<protein>
    <recommendedName>
        <fullName evidence="1">DHHA1 domain-containing protein</fullName>
    </recommendedName>
</protein>
<dbReference type="AlphaFoldDB" id="A0A0G0WMG4"/>
<organism evidence="2 3">
    <name type="scientific">Candidatus Yanofskybacteria bacterium GW2011_GWA1_41_6</name>
    <dbReference type="NCBI Taxonomy" id="1619020"/>
    <lineage>
        <taxon>Bacteria</taxon>
        <taxon>Candidatus Yanofskyibacteriota</taxon>
    </lineage>
</organism>
<dbReference type="PANTHER" id="PTHR46922">
    <property type="entry name" value="DHHA1 DOMAIN PROTEIN"/>
    <property type="match status" value="1"/>
</dbReference>
<dbReference type="Pfam" id="PF02272">
    <property type="entry name" value="DHHA1"/>
    <property type="match status" value="1"/>
</dbReference>
<dbReference type="EMBL" id="LCBQ01000002">
    <property type="protein sequence ID" value="KKS13985.1"/>
    <property type="molecule type" value="Genomic_DNA"/>
</dbReference>
<dbReference type="GO" id="GO:0003676">
    <property type="term" value="F:nucleic acid binding"/>
    <property type="evidence" value="ECO:0007669"/>
    <property type="project" value="InterPro"/>
</dbReference>
<comment type="caution">
    <text evidence="2">The sequence shown here is derived from an EMBL/GenBank/DDBJ whole genome shotgun (WGS) entry which is preliminary data.</text>
</comment>
<accession>A0A0G0WMG4</accession>
<evidence type="ECO:0000313" key="3">
    <source>
        <dbReference type="Proteomes" id="UP000034380"/>
    </source>
</evidence>
<feature type="non-terminal residue" evidence="2">
    <location>
        <position position="1"/>
    </location>
</feature>
<reference evidence="2 3" key="1">
    <citation type="journal article" date="2015" name="Nature">
        <title>rRNA introns, odd ribosomes, and small enigmatic genomes across a large radiation of phyla.</title>
        <authorList>
            <person name="Brown C.T."/>
            <person name="Hug L.A."/>
            <person name="Thomas B.C."/>
            <person name="Sharon I."/>
            <person name="Castelle C.J."/>
            <person name="Singh A."/>
            <person name="Wilkins M.J."/>
            <person name="Williams K.H."/>
            <person name="Banfield J.F."/>
        </authorList>
    </citation>
    <scope>NUCLEOTIDE SEQUENCE [LARGE SCALE GENOMIC DNA]</scope>
</reference>
<feature type="domain" description="DHHA1" evidence="1">
    <location>
        <begin position="152"/>
        <end position="201"/>
    </location>
</feature>
<dbReference type="PANTHER" id="PTHR46922:SF4">
    <property type="entry name" value="DHHA1 DOMAIN PROTEIN"/>
    <property type="match status" value="1"/>
</dbReference>
<evidence type="ECO:0000313" key="2">
    <source>
        <dbReference type="EMBL" id="KKS13985.1"/>
    </source>
</evidence>
<dbReference type="Proteomes" id="UP000034380">
    <property type="component" value="Unassembled WGS sequence"/>
</dbReference>
<dbReference type="SUPFAM" id="SSF64182">
    <property type="entry name" value="DHH phosphoesterases"/>
    <property type="match status" value="1"/>
</dbReference>